<name>A0ABT7QYM8_9BACT</name>
<dbReference type="Gene3D" id="1.40.20.10">
    <property type="entry name" value="CHAD domain"/>
    <property type="match status" value="1"/>
</dbReference>
<dbReference type="Pfam" id="PF05235">
    <property type="entry name" value="CHAD"/>
    <property type="match status" value="1"/>
</dbReference>
<dbReference type="PANTHER" id="PTHR39339">
    <property type="entry name" value="SLR1444 PROTEIN"/>
    <property type="match status" value="1"/>
</dbReference>
<evidence type="ECO:0000313" key="3">
    <source>
        <dbReference type="EMBL" id="MDM5271940.1"/>
    </source>
</evidence>
<dbReference type="InterPro" id="IPR033469">
    <property type="entry name" value="CYTH-like_dom_sf"/>
</dbReference>
<evidence type="ECO:0000313" key="4">
    <source>
        <dbReference type="Proteomes" id="UP001169069"/>
    </source>
</evidence>
<dbReference type="InterPro" id="IPR023577">
    <property type="entry name" value="CYTH_domain"/>
</dbReference>
<dbReference type="Gene3D" id="2.40.320.10">
    <property type="entry name" value="Hypothetical Protein Pfu-838710-001"/>
    <property type="match status" value="1"/>
</dbReference>
<dbReference type="PROSITE" id="PS51707">
    <property type="entry name" value="CYTH"/>
    <property type="match status" value="1"/>
</dbReference>
<organism evidence="3 4">
    <name type="scientific">Sulfurovum zhangzhouensis</name>
    <dbReference type="NCBI Taxonomy" id="3019067"/>
    <lineage>
        <taxon>Bacteria</taxon>
        <taxon>Pseudomonadati</taxon>
        <taxon>Campylobacterota</taxon>
        <taxon>Epsilonproteobacteria</taxon>
        <taxon>Campylobacterales</taxon>
        <taxon>Sulfurovaceae</taxon>
        <taxon>Sulfurovum</taxon>
    </lineage>
</organism>
<dbReference type="SMART" id="SM01118">
    <property type="entry name" value="CYTH"/>
    <property type="match status" value="1"/>
</dbReference>
<dbReference type="EMBL" id="JAQIBD010000002">
    <property type="protein sequence ID" value="MDM5271940.1"/>
    <property type="molecule type" value="Genomic_DNA"/>
</dbReference>
<dbReference type="SMART" id="SM00880">
    <property type="entry name" value="CHAD"/>
    <property type="match status" value="1"/>
</dbReference>
<proteinExistence type="predicted"/>
<dbReference type="Proteomes" id="UP001169069">
    <property type="component" value="Unassembled WGS sequence"/>
</dbReference>
<evidence type="ECO:0000259" key="2">
    <source>
        <dbReference type="PROSITE" id="PS51708"/>
    </source>
</evidence>
<reference evidence="3" key="1">
    <citation type="submission" date="2023-01" db="EMBL/GenBank/DDBJ databases">
        <title>Sulfurovum sp. zt1-1 genome assembly.</title>
        <authorList>
            <person name="Wang J."/>
        </authorList>
    </citation>
    <scope>NUCLEOTIDE SEQUENCE</scope>
    <source>
        <strain evidence="3">Zt1-1</strain>
    </source>
</reference>
<protein>
    <submittedName>
        <fullName evidence="3">CHAD domain-containing protein</fullName>
    </submittedName>
</protein>
<feature type="domain" description="CHAD" evidence="2">
    <location>
        <begin position="186"/>
        <end position="467"/>
    </location>
</feature>
<dbReference type="RefSeq" id="WP_289413669.1">
    <property type="nucleotide sequence ID" value="NZ_JAQIBD010000002.1"/>
</dbReference>
<gene>
    <name evidence="3" type="ORF">PGH07_07095</name>
</gene>
<dbReference type="InterPro" id="IPR007899">
    <property type="entry name" value="CHAD_dom"/>
</dbReference>
<dbReference type="PROSITE" id="PS51708">
    <property type="entry name" value="CHAD"/>
    <property type="match status" value="1"/>
</dbReference>
<evidence type="ECO:0000259" key="1">
    <source>
        <dbReference type="PROSITE" id="PS51707"/>
    </source>
</evidence>
<comment type="caution">
    <text evidence="3">The sequence shown here is derived from an EMBL/GenBank/DDBJ whole genome shotgun (WGS) entry which is preliminary data.</text>
</comment>
<dbReference type="InterPro" id="IPR038186">
    <property type="entry name" value="CHAD_dom_sf"/>
</dbReference>
<feature type="domain" description="CYTH" evidence="1">
    <location>
        <begin position="3"/>
        <end position="160"/>
    </location>
</feature>
<dbReference type="SUPFAM" id="SSF55154">
    <property type="entry name" value="CYTH-like phosphatases"/>
    <property type="match status" value="1"/>
</dbReference>
<accession>A0ABT7QYM8</accession>
<sequence length="478" mass="56549">MAELEIERKFLLLPCRAKKLLNFYKIPYEKVRLEQYYVSTPASPYTRYRKKGDTYYQTIKTGEGMVREEKEFEVSQKEYEEHRSHALGRIITKDRYTFLYQDNTYELDIFKGSLKGLCYLEIEFSDKQSADDYQLPEIFGQLLVREVTFDNAFNNSALSNSDTFPTPKIKHPYIDKQKGLYQITPFLPTHHAIDTMIYQLTYEIKQYQTALQNDAKDIEALHQFRIHVRKLRALLQEFKPFFDPQWMKVHKKVLAKFMEQTNAKRDNDVALADIDTFENKLSPKNKKSLEKLKKSLQKKEEKLETKLSTFMSGEPLSNELLKLSQNSIIHNFYQESANQPLILVAISIINQRIQDIITEGKNLKEKSNKLAYHKLRIQFKKLRYLFELLSPIIPQDKLDDALSHLKKLQTILGEINDLQVQKKELKSFCRNCKNQKQKSLKALRKKMKNKEQKKLASFDKVFDTFKKEKSLYQKLLFL</sequence>
<dbReference type="PANTHER" id="PTHR39339:SF1">
    <property type="entry name" value="CHAD DOMAIN-CONTAINING PROTEIN"/>
    <property type="match status" value="1"/>
</dbReference>
<keyword evidence="4" id="KW-1185">Reference proteome</keyword>